<keyword evidence="4" id="KW-1185">Reference proteome</keyword>
<name>A0AAX3N026_9BACL</name>
<evidence type="ECO:0000313" key="3">
    <source>
        <dbReference type="Proteomes" id="UP001220962"/>
    </source>
</evidence>
<dbReference type="AlphaFoldDB" id="A0AAX3N026"/>
<dbReference type="EC" id="2.7.7.7" evidence="1"/>
<dbReference type="SUPFAM" id="SSF52540">
    <property type="entry name" value="P-loop containing nucleoside triphosphate hydrolases"/>
    <property type="match status" value="1"/>
</dbReference>
<keyword evidence="1" id="KW-0548">Nucleotidyltransferase</keyword>
<keyword evidence="1" id="KW-0808">Transferase</keyword>
<dbReference type="GO" id="GO:0008408">
    <property type="term" value="F:3'-5' exonuclease activity"/>
    <property type="evidence" value="ECO:0007669"/>
    <property type="project" value="InterPro"/>
</dbReference>
<dbReference type="Proteomes" id="UP001220962">
    <property type="component" value="Chromosome"/>
</dbReference>
<dbReference type="GO" id="GO:0005524">
    <property type="term" value="F:ATP binding"/>
    <property type="evidence" value="ECO:0007669"/>
    <property type="project" value="InterPro"/>
</dbReference>
<gene>
    <name evidence="1" type="primary">holB</name>
    <name evidence="1" type="ORF">PUW23_00095</name>
    <name evidence="2" type="ORF">PUW25_00095</name>
</gene>
<dbReference type="InterPro" id="IPR004622">
    <property type="entry name" value="DNA_pol_HolB"/>
</dbReference>
<dbReference type="InterPro" id="IPR027417">
    <property type="entry name" value="P-loop_NTPase"/>
</dbReference>
<dbReference type="GO" id="GO:0006261">
    <property type="term" value="P:DNA-templated DNA replication"/>
    <property type="evidence" value="ECO:0007669"/>
    <property type="project" value="TreeGrafter"/>
</dbReference>
<evidence type="ECO:0000313" key="2">
    <source>
        <dbReference type="EMBL" id="WDI02470.1"/>
    </source>
</evidence>
<protein>
    <submittedName>
        <fullName evidence="1">DNA polymerase III subunit delta</fullName>
        <ecNumber evidence="1">2.7.7.7</ecNumber>
    </submittedName>
</protein>
<reference evidence="1 4" key="1">
    <citation type="submission" date="2023-02" db="EMBL/GenBank/DDBJ databases">
        <title>Pathogen: clinical or host-associated sample.</title>
        <authorList>
            <person name="Hergert J."/>
            <person name="Casey R."/>
            <person name="Wagner J."/>
            <person name="Young E.L."/>
            <person name="Oakeson K.F."/>
        </authorList>
    </citation>
    <scope>NUCLEOTIDE SEQUENCE</scope>
    <source>
        <strain evidence="2 4">2022CK-00829</strain>
        <strain evidence="1">2022CK-00830</strain>
    </source>
</reference>
<dbReference type="RefSeq" id="WP_090727830.1">
    <property type="nucleotide sequence ID" value="NZ_CP118101.1"/>
</dbReference>
<evidence type="ECO:0000313" key="1">
    <source>
        <dbReference type="EMBL" id="WDH82726.1"/>
    </source>
</evidence>
<proteinExistence type="predicted"/>
<dbReference type="GO" id="GO:0003887">
    <property type="term" value="F:DNA-directed DNA polymerase activity"/>
    <property type="evidence" value="ECO:0007669"/>
    <property type="project" value="UniProtKB-EC"/>
</dbReference>
<dbReference type="PANTHER" id="PTHR11669:SF8">
    <property type="entry name" value="DNA POLYMERASE III SUBUNIT DELTA"/>
    <property type="match status" value="1"/>
</dbReference>
<dbReference type="InterPro" id="IPR050238">
    <property type="entry name" value="DNA_Rep/Repair_Clamp_Loader"/>
</dbReference>
<organism evidence="1 3">
    <name type="scientific">Paenibacillus urinalis</name>
    <dbReference type="NCBI Taxonomy" id="521520"/>
    <lineage>
        <taxon>Bacteria</taxon>
        <taxon>Bacillati</taxon>
        <taxon>Bacillota</taxon>
        <taxon>Bacilli</taxon>
        <taxon>Bacillales</taxon>
        <taxon>Paenibacillaceae</taxon>
        <taxon>Paenibacillus</taxon>
    </lineage>
</organism>
<dbReference type="FunFam" id="3.40.50.300:FF:001255">
    <property type="entry name" value="DNA polymerase III subunit delta"/>
    <property type="match status" value="1"/>
</dbReference>
<dbReference type="PRINTS" id="PR00300">
    <property type="entry name" value="CLPPROTEASEA"/>
</dbReference>
<dbReference type="Proteomes" id="UP001221519">
    <property type="component" value="Chromosome"/>
</dbReference>
<dbReference type="PANTHER" id="PTHR11669">
    <property type="entry name" value="REPLICATION FACTOR C / DNA POLYMERASE III GAMMA-TAU SUBUNIT"/>
    <property type="match status" value="1"/>
</dbReference>
<dbReference type="EMBL" id="CP118101">
    <property type="protein sequence ID" value="WDH82726.1"/>
    <property type="molecule type" value="Genomic_DNA"/>
</dbReference>
<dbReference type="Pfam" id="PF13177">
    <property type="entry name" value="DNA_pol3_delta2"/>
    <property type="match status" value="1"/>
</dbReference>
<evidence type="ECO:0000313" key="4">
    <source>
        <dbReference type="Proteomes" id="UP001221519"/>
    </source>
</evidence>
<dbReference type="InterPro" id="IPR001270">
    <property type="entry name" value="ClpA/B"/>
</dbReference>
<dbReference type="Gene3D" id="3.40.50.300">
    <property type="entry name" value="P-loop containing nucleotide triphosphate hydrolases"/>
    <property type="match status" value="1"/>
</dbReference>
<dbReference type="EMBL" id="CP118108">
    <property type="protein sequence ID" value="WDI02470.1"/>
    <property type="molecule type" value="Genomic_DNA"/>
</dbReference>
<accession>A0AAX3N026</accession>
<sequence>MSFREILGQDTAKQMLQGGLRKNAISHAYIFSGPSGSGQRQMATAFAQSIFCTQNADDACGECLECRKVKHGNHPDLHYVEPEGASLKIDQIRDLQKIFAYRSEKNNPKIYIIDQADKMTVQAANSMLKFLEEPPVPAVGILITSNKGAMLPTILSRTQEIPFKALNPELVQEMLQKEGYAPALVRTASFLSAGLDSCKNLLDQNWFAEIRNVVLQLGKESLSRGDIALISAQQKLFKTGLSEHLELMFELFHLWFKDMLYVIYGKQENVIFIDQLNTLSTIAMTRTTEQWVSYMDLAAECRKKLRYNVNGQLCVEQLLIGLAS</sequence>
<dbReference type="NCBIfam" id="TIGR00678">
    <property type="entry name" value="holB"/>
    <property type="match status" value="1"/>
</dbReference>